<evidence type="ECO:0000313" key="6">
    <source>
        <dbReference type="Proteomes" id="UP000452188"/>
    </source>
</evidence>
<dbReference type="InterPro" id="IPR014268">
    <property type="entry name" value="GtfB"/>
</dbReference>
<dbReference type="GO" id="GO:0005886">
    <property type="term" value="C:plasma membrane"/>
    <property type="evidence" value="ECO:0007669"/>
    <property type="project" value="UniProtKB-SubCell"/>
</dbReference>
<comment type="function">
    <text evidence="4">Required for polymorphic O-glycosylation of the serine-rich repeat protein in this bacteria. A stabilizing protein that is part of the accessory SecA2/SecY2 system specifically required to export serine-rich repeat cell wall proteins usually encoded upstream in the same operon. The GtfA-GtfB complex adds GlcNAc from UDP-GlcNAc to the substrate protein, attaching the first sugar residue. Stabilizes the glycosylation activity of GtfA. Has no N-acetylglucosaminyl transferase activity on its own.</text>
</comment>
<dbReference type="Proteomes" id="UP000452188">
    <property type="component" value="Unassembled WGS sequence"/>
</dbReference>
<protein>
    <recommendedName>
        <fullName evidence="4">UDP-N-acetylglucosamine--peptide N-acetylglucosaminyltransferase stabilizing protein GtfB</fullName>
    </recommendedName>
    <alternativeName>
        <fullName evidence="4">Glycosyltransferase stabilizing protein GtfB</fullName>
    </alternativeName>
</protein>
<comment type="subcellular location">
    <subcellularLocation>
        <location evidence="4">Cell membrane</location>
        <topology evidence="4">Peripheral membrane protein</topology>
    </subcellularLocation>
</comment>
<reference evidence="5 6" key="1">
    <citation type="submission" date="2019-11" db="EMBL/GenBank/DDBJ databases">
        <title>Draft genome sequence of 12 host-associated Lactobacillus reuteri rodent strains.</title>
        <authorList>
            <person name="Zhang S."/>
            <person name="Ozcam M."/>
            <person name="Van Pijkeren J.P."/>
        </authorList>
    </citation>
    <scope>NUCLEOTIDE SEQUENCE [LARGE SCALE GENOMIC DNA]</scope>
    <source>
        <strain evidence="5 6">6799jm-1</strain>
    </source>
</reference>
<dbReference type="EMBL" id="WJMV01000013">
    <property type="protein sequence ID" value="MRG75081.1"/>
    <property type="molecule type" value="Genomic_DNA"/>
</dbReference>
<evidence type="ECO:0000256" key="4">
    <source>
        <dbReference type="HAMAP-Rule" id="MF_01473"/>
    </source>
</evidence>
<dbReference type="NCBIfam" id="TIGR02919">
    <property type="entry name" value="accessory Sec system glycosylation chaperone GtfB"/>
    <property type="match status" value="1"/>
</dbReference>
<comment type="similarity">
    <text evidence="4">Belongs to the GtfB family.</text>
</comment>
<dbReference type="RefSeq" id="WP_019253798.1">
    <property type="nucleotide sequence ID" value="NZ_JAJGTL010000104.1"/>
</dbReference>
<proteinExistence type="inferred from homology"/>
<organism evidence="5 6">
    <name type="scientific">Limosilactobacillus reuteri</name>
    <name type="common">Lactobacillus reuteri</name>
    <dbReference type="NCBI Taxonomy" id="1598"/>
    <lineage>
        <taxon>Bacteria</taxon>
        <taxon>Bacillati</taxon>
        <taxon>Bacillota</taxon>
        <taxon>Bacilli</taxon>
        <taxon>Lactobacillales</taxon>
        <taxon>Lactobacillaceae</taxon>
        <taxon>Limosilactobacillus</taxon>
    </lineage>
</organism>
<dbReference type="GO" id="GO:0017122">
    <property type="term" value="C:protein N-acetylglucosaminyltransferase complex"/>
    <property type="evidence" value="ECO:0007669"/>
    <property type="project" value="UniProtKB-UniRule"/>
</dbReference>
<keyword evidence="3 4" id="KW-0472">Membrane</keyword>
<evidence type="ECO:0000256" key="1">
    <source>
        <dbReference type="ARBA" id="ARBA00004922"/>
    </source>
</evidence>
<comment type="pathway">
    <text evidence="1 4">Protein modification; protein glycosylation.</text>
</comment>
<keyword evidence="2 4" id="KW-1003">Cell membrane</keyword>
<evidence type="ECO:0000256" key="2">
    <source>
        <dbReference type="ARBA" id="ARBA00022475"/>
    </source>
</evidence>
<dbReference type="AlphaFoldDB" id="A0A244CE70"/>
<dbReference type="GO" id="GO:0031647">
    <property type="term" value="P:regulation of protein stability"/>
    <property type="evidence" value="ECO:0007669"/>
    <property type="project" value="UniProtKB-UniRule"/>
</dbReference>
<evidence type="ECO:0000256" key="3">
    <source>
        <dbReference type="ARBA" id="ARBA00023136"/>
    </source>
</evidence>
<dbReference type="HAMAP" id="MF_01473">
    <property type="entry name" value="GtfB"/>
    <property type="match status" value="1"/>
</dbReference>
<sequence>MLNLFDNFDQASFDFLRSQRTAQIKIPTVVINDDGFLPPEVESPIKYWGNYNVNKKPLYFDHLSLPPYWRILSTAAQGQIYDLAKKRADIIYQATDNTRQVKEVRWLNNNGKVSWIDHYNRYGYRFAQTYYRNEQPAWRKYYDKKNRVFLEWNLIAGDFFLDVDGGYHFPSLIELVKYYLQTRHFKLDHIFYNTLNQGLSVSLNLSTEGSDTLFWHEPLIGDELPGNMKFLMENNTRTKHIIFQRYTDWQRIGTNLKNNHVDFGFLGTIYPHPRANQLRPQALILTNSDEIVELPTLIKNLPNIKFHIAAVTEMSGKLLAYQQYENVELYPNVSSARVKQLIADCDIYLDINRQNEILDAVRGAFEQNMLIVGFDETLHEPQFVTPQNVFKVNEAQKMSKHIMAALLKPALMKELIDTQRQLASEVSVQDYQRMIGALQHDRKR</sequence>
<comment type="subunit">
    <text evidence="4">Forms a heterotetramer with 2 subunits each of GtfA and GtfB. Part of the accessory SecA2/SecY2 protein translocation apparatus.</text>
</comment>
<gene>
    <name evidence="4 5" type="primary">gtfB</name>
    <name evidence="5" type="ORF">GIX79_04760</name>
</gene>
<name>A0A244CE70_LIMRT</name>
<evidence type="ECO:0000313" key="5">
    <source>
        <dbReference type="EMBL" id="MRG75081.1"/>
    </source>
</evidence>
<comment type="caution">
    <text evidence="5">The sequence shown here is derived from an EMBL/GenBank/DDBJ whole genome shotgun (WGS) entry which is preliminary data.</text>
</comment>
<accession>A0A244CE70</accession>